<evidence type="ECO:0000313" key="6">
    <source>
        <dbReference type="Proteomes" id="UP000043763"/>
    </source>
</evidence>
<evidence type="ECO:0000313" key="5">
    <source>
        <dbReference type="EMBL" id="CRF33557.1"/>
    </source>
</evidence>
<dbReference type="Gene3D" id="2.10.109.10">
    <property type="entry name" value="Umud Fragment, subunit A"/>
    <property type="match status" value="1"/>
</dbReference>
<comment type="catalytic activity">
    <reaction evidence="3">
        <text>Cleavage of hydrophobic, N-terminal signal or leader sequences from secreted and periplasmic proteins.</text>
        <dbReference type="EC" id="3.4.21.89"/>
    </reaction>
</comment>
<keyword evidence="3" id="KW-0378">Hydrolase</keyword>
<accession>A0A0G4K792</accession>
<comment type="similarity">
    <text evidence="1 3">Belongs to the peptidase S26 family.</text>
</comment>
<proteinExistence type="inferred from homology"/>
<dbReference type="InterPro" id="IPR036286">
    <property type="entry name" value="LexA/Signal_pep-like_sf"/>
</dbReference>
<reference evidence="6" key="1">
    <citation type="submission" date="2015-04" db="EMBL/GenBank/DDBJ databases">
        <authorList>
            <person name="Mushtaq Mamoona"/>
        </authorList>
    </citation>
    <scope>NUCLEOTIDE SEQUENCE [LARGE SCALE GENOMIC DNA]</scope>
    <source>
        <strain evidence="6">AN4859/03</strain>
    </source>
</reference>
<keyword evidence="3" id="KW-0645">Protease</keyword>
<feature type="domain" description="Peptidase S26" evidence="4">
    <location>
        <begin position="46"/>
        <end position="241"/>
    </location>
</feature>
<dbReference type="GO" id="GO:0004252">
    <property type="term" value="F:serine-type endopeptidase activity"/>
    <property type="evidence" value="ECO:0007669"/>
    <property type="project" value="InterPro"/>
</dbReference>
<feature type="transmembrane region" description="Helical" evidence="3">
    <location>
        <begin position="39"/>
        <end position="61"/>
    </location>
</feature>
<sequence length="243" mass="28419">MNYSYDREELKKEKINALKAVLKPFIFIYYRSNSLLYRVVARLILGFIIAFVLFGIFTLFIRIDRMKSSTMMNTIEPNEILITSKLRYGIALKPFVSSLTGKTIVFSRPKRGDIVFIIDPRTEKEFFLKRFVSYFVYFITFGNVNISNTRYLIKRVVGLPNETIEIRNKVVYINGEVLNEPWANVEFDGRILDAEVSTRDNFSPYIIGYNEYFVLSDNRDYGYDSRDFGNVHFSNIDGKVISK</sequence>
<keyword evidence="3" id="KW-0812">Transmembrane</keyword>
<dbReference type="RefSeq" id="WP_048594745.1">
    <property type="nucleotide sequence ID" value="NZ_CVLB01000001.1"/>
</dbReference>
<dbReference type="PANTHER" id="PTHR43390:SF1">
    <property type="entry name" value="CHLOROPLAST PROCESSING PEPTIDASE"/>
    <property type="match status" value="1"/>
</dbReference>
<evidence type="ECO:0000259" key="4">
    <source>
        <dbReference type="Pfam" id="PF10502"/>
    </source>
</evidence>
<dbReference type="OrthoDB" id="9802919at2"/>
<dbReference type="GO" id="GO:0006465">
    <property type="term" value="P:signal peptide processing"/>
    <property type="evidence" value="ECO:0007669"/>
    <property type="project" value="InterPro"/>
</dbReference>
<dbReference type="CDD" id="cd06530">
    <property type="entry name" value="S26_SPase_I"/>
    <property type="match status" value="1"/>
</dbReference>
<dbReference type="Pfam" id="PF10502">
    <property type="entry name" value="Peptidase_S26"/>
    <property type="match status" value="1"/>
</dbReference>
<protein>
    <recommendedName>
        <fullName evidence="2 3">Signal peptidase I</fullName>
        <ecNumber evidence="3">3.4.21.89</ecNumber>
    </recommendedName>
</protein>
<dbReference type="GO" id="GO:0009003">
    <property type="term" value="F:signal peptidase activity"/>
    <property type="evidence" value="ECO:0007669"/>
    <property type="project" value="UniProtKB-EC"/>
</dbReference>
<dbReference type="PRINTS" id="PR00727">
    <property type="entry name" value="LEADERPTASE"/>
</dbReference>
<comment type="subcellular location">
    <subcellularLocation>
        <location evidence="3">Membrane</location>
        <topology evidence="3">Single-pass type II membrane protein</topology>
    </subcellularLocation>
</comment>
<evidence type="ECO:0000256" key="2">
    <source>
        <dbReference type="ARBA" id="ARBA00019232"/>
    </source>
</evidence>
<dbReference type="SUPFAM" id="SSF51306">
    <property type="entry name" value="LexA/Signal peptidase"/>
    <property type="match status" value="1"/>
</dbReference>
<evidence type="ECO:0000256" key="3">
    <source>
        <dbReference type="RuleBase" id="RU362042"/>
    </source>
</evidence>
<dbReference type="InterPro" id="IPR019533">
    <property type="entry name" value="Peptidase_S26"/>
</dbReference>
<dbReference type="EC" id="3.4.21.89" evidence="3"/>
<evidence type="ECO:0000256" key="1">
    <source>
        <dbReference type="ARBA" id="ARBA00009370"/>
    </source>
</evidence>
<dbReference type="InterPro" id="IPR000223">
    <property type="entry name" value="Pept_S26A_signal_pept_1"/>
</dbReference>
<dbReference type="EMBL" id="CVLB01000001">
    <property type="protein sequence ID" value="CRF33557.1"/>
    <property type="molecule type" value="Genomic_DNA"/>
</dbReference>
<organism evidence="5 6">
    <name type="scientific">Brachyspira suanatina</name>
    <dbReference type="NCBI Taxonomy" id="381802"/>
    <lineage>
        <taxon>Bacteria</taxon>
        <taxon>Pseudomonadati</taxon>
        <taxon>Spirochaetota</taxon>
        <taxon>Spirochaetia</taxon>
        <taxon>Brachyspirales</taxon>
        <taxon>Brachyspiraceae</taxon>
        <taxon>Brachyspira</taxon>
    </lineage>
</organism>
<dbReference type="GO" id="GO:0016020">
    <property type="term" value="C:membrane"/>
    <property type="evidence" value="ECO:0007669"/>
    <property type="project" value="UniProtKB-SubCell"/>
</dbReference>
<keyword evidence="3" id="KW-1133">Transmembrane helix</keyword>
<name>A0A0G4K792_9SPIR</name>
<dbReference type="Proteomes" id="UP000043763">
    <property type="component" value="Unassembled WGS sequence"/>
</dbReference>
<keyword evidence="6" id="KW-1185">Reference proteome</keyword>
<keyword evidence="3" id="KW-0472">Membrane</keyword>
<dbReference type="NCBIfam" id="TIGR02227">
    <property type="entry name" value="sigpep_I_bact"/>
    <property type="match status" value="1"/>
</dbReference>
<dbReference type="PANTHER" id="PTHR43390">
    <property type="entry name" value="SIGNAL PEPTIDASE I"/>
    <property type="match status" value="1"/>
</dbReference>
<gene>
    <name evidence="5" type="ORF">BRSU_1520</name>
</gene>
<dbReference type="AlphaFoldDB" id="A0A0G4K792"/>